<feature type="region of interest" description="Disordered" evidence="3">
    <location>
        <begin position="269"/>
        <end position="296"/>
    </location>
</feature>
<feature type="compositionally biased region" description="Polar residues" evidence="3">
    <location>
        <begin position="120"/>
        <end position="133"/>
    </location>
</feature>
<proteinExistence type="predicted"/>
<evidence type="ECO:0000313" key="5">
    <source>
        <dbReference type="EMBL" id="KAK5118475.1"/>
    </source>
</evidence>
<dbReference type="SUPFAM" id="SSF50729">
    <property type="entry name" value="PH domain-like"/>
    <property type="match status" value="1"/>
</dbReference>
<dbReference type="InterPro" id="IPR045255">
    <property type="entry name" value="RanBP1-like"/>
</dbReference>
<feature type="region of interest" description="Disordered" evidence="3">
    <location>
        <begin position="1"/>
        <end position="229"/>
    </location>
</feature>
<dbReference type="PANTHER" id="PTHR23138:SF142">
    <property type="entry name" value="RAN-BINDING PROTEIN 3B-RELATED"/>
    <property type="match status" value="1"/>
</dbReference>
<dbReference type="PROSITE" id="PS50196">
    <property type="entry name" value="RANBD1"/>
    <property type="match status" value="1"/>
</dbReference>
<dbReference type="AlphaFoldDB" id="A0AAN7YUI3"/>
<dbReference type="Proteomes" id="UP001310890">
    <property type="component" value="Unassembled WGS sequence"/>
</dbReference>
<comment type="subcellular location">
    <subcellularLocation>
        <location evidence="1">Nucleus</location>
    </subcellularLocation>
</comment>
<reference evidence="5" key="1">
    <citation type="submission" date="2023-08" db="EMBL/GenBank/DDBJ databases">
        <title>Black Yeasts Isolated from many extreme environments.</title>
        <authorList>
            <person name="Coleine C."/>
            <person name="Stajich J.E."/>
            <person name="Selbmann L."/>
        </authorList>
    </citation>
    <scope>NUCLEOTIDE SEQUENCE</scope>
    <source>
        <strain evidence="5">CCFEE 5401</strain>
    </source>
</reference>
<feature type="compositionally biased region" description="Acidic residues" evidence="3">
    <location>
        <begin position="386"/>
        <end position="399"/>
    </location>
</feature>
<dbReference type="SMART" id="SM00160">
    <property type="entry name" value="RanBD"/>
    <property type="match status" value="1"/>
</dbReference>
<dbReference type="Gene3D" id="2.30.29.30">
    <property type="entry name" value="Pleckstrin-homology domain (PH domain)/Phosphotyrosine-binding domain (PTB)"/>
    <property type="match status" value="1"/>
</dbReference>
<feature type="compositionally biased region" description="Basic and acidic residues" evidence="3">
    <location>
        <begin position="105"/>
        <end position="116"/>
    </location>
</feature>
<evidence type="ECO:0000313" key="6">
    <source>
        <dbReference type="Proteomes" id="UP001310890"/>
    </source>
</evidence>
<organism evidence="5 6">
    <name type="scientific">Meristemomyces frigidus</name>
    <dbReference type="NCBI Taxonomy" id="1508187"/>
    <lineage>
        <taxon>Eukaryota</taxon>
        <taxon>Fungi</taxon>
        <taxon>Dikarya</taxon>
        <taxon>Ascomycota</taxon>
        <taxon>Pezizomycotina</taxon>
        <taxon>Dothideomycetes</taxon>
        <taxon>Dothideomycetidae</taxon>
        <taxon>Mycosphaerellales</taxon>
        <taxon>Teratosphaeriaceae</taxon>
        <taxon>Meristemomyces</taxon>
    </lineage>
</organism>
<gene>
    <name evidence="5" type="ORF">LTR62_002990</name>
</gene>
<protein>
    <recommendedName>
        <fullName evidence="4">RanBD1 domain-containing protein</fullName>
    </recommendedName>
</protein>
<feature type="compositionally biased region" description="Low complexity" evidence="3">
    <location>
        <begin position="335"/>
        <end position="351"/>
    </location>
</feature>
<feature type="compositionally biased region" description="Polar residues" evidence="3">
    <location>
        <begin position="71"/>
        <end position="80"/>
    </location>
</feature>
<feature type="domain" description="RanBD1" evidence="4">
    <location>
        <begin position="423"/>
        <end position="504"/>
    </location>
</feature>
<feature type="compositionally biased region" description="Acidic residues" evidence="3">
    <location>
        <begin position="138"/>
        <end position="149"/>
    </location>
</feature>
<name>A0AAN7YUI3_9PEZI</name>
<feature type="region of interest" description="Disordered" evidence="3">
    <location>
        <begin position="327"/>
        <end position="418"/>
    </location>
</feature>
<evidence type="ECO:0000256" key="3">
    <source>
        <dbReference type="SAM" id="MobiDB-lite"/>
    </source>
</evidence>
<accession>A0AAN7YUI3</accession>
<sequence length="547" mass="56205">MAHVMQNVSAPDGEGAEKPAREQLERASISVQGGAGGGVDEMAGSVATDVSEKDERGRLQRKRSFEEVETEQNGITLTDSTKQHTRKRSRDSTVEEVELNNARRVSGERPRVEAERASVVPQTNGDKPNTNKRPVTPVDDEEEDGDEVTAESVASPKSKRSRLHSTIGEEDPLAGNPNAANTLDHRIITETAQADSTAAPKVSWGGNLASTASAPSDTESPPTTQSTTSASAFASSAFGSLAGSTSTGFGAIGKTSGGFGSGGSFATGSKSSPLAAGTAGKGSDAAQPQTTNSTFGGALGHKSAFAASSDTTRGFGLASSGFGSLGGGGSGRGSAFGSSSRSAFGSTSGTGLTSFASGKSTATLPPLGSIGSKPPRPFGAPLGSAEDAEQDDTGDDDGGEAGVRSPPASHDATEQDDRFHEQHIETGEEDEITEYSCRAKLYNFSSPTEGGKKEWRERGLGILRLNVNRVAGDDHTEVKARFLMRADGSHRVVLNSPVTKSISFGSAGGGPPQGGLMMFMGTTLEADKGLETLQLKVCSLISAVFHG</sequence>
<feature type="compositionally biased region" description="Polar residues" evidence="3">
    <location>
        <begin position="208"/>
        <end position="222"/>
    </location>
</feature>
<keyword evidence="2" id="KW-0539">Nucleus</keyword>
<feature type="compositionally biased region" description="Polar residues" evidence="3">
    <location>
        <begin position="286"/>
        <end position="295"/>
    </location>
</feature>
<dbReference type="PANTHER" id="PTHR23138">
    <property type="entry name" value="RAN BINDING PROTEIN"/>
    <property type="match status" value="1"/>
</dbReference>
<dbReference type="GO" id="GO:0005634">
    <property type="term" value="C:nucleus"/>
    <property type="evidence" value="ECO:0007669"/>
    <property type="project" value="UniProtKB-SubCell"/>
</dbReference>
<feature type="compositionally biased region" description="Polar residues" evidence="3">
    <location>
        <begin position="352"/>
        <end position="363"/>
    </location>
</feature>
<dbReference type="Pfam" id="PF00638">
    <property type="entry name" value="Ran_BP1"/>
    <property type="match status" value="1"/>
</dbReference>
<feature type="compositionally biased region" description="Basic and acidic residues" evidence="3">
    <location>
        <begin position="15"/>
        <end position="25"/>
    </location>
</feature>
<feature type="compositionally biased region" description="Basic and acidic residues" evidence="3">
    <location>
        <begin position="50"/>
        <end position="66"/>
    </location>
</feature>
<evidence type="ECO:0000259" key="4">
    <source>
        <dbReference type="PROSITE" id="PS50196"/>
    </source>
</evidence>
<dbReference type="InterPro" id="IPR011993">
    <property type="entry name" value="PH-like_dom_sf"/>
</dbReference>
<dbReference type="InterPro" id="IPR000156">
    <property type="entry name" value="Ran_bind_dom"/>
</dbReference>
<evidence type="ECO:0000256" key="2">
    <source>
        <dbReference type="ARBA" id="ARBA00023242"/>
    </source>
</evidence>
<evidence type="ECO:0000256" key="1">
    <source>
        <dbReference type="ARBA" id="ARBA00004123"/>
    </source>
</evidence>
<dbReference type="EMBL" id="JAVRRL010000002">
    <property type="protein sequence ID" value="KAK5118475.1"/>
    <property type="molecule type" value="Genomic_DNA"/>
</dbReference>
<comment type="caution">
    <text evidence="5">The sequence shown here is derived from an EMBL/GenBank/DDBJ whole genome shotgun (WGS) entry which is preliminary data.</text>
</comment>